<evidence type="ECO:0000313" key="3">
    <source>
        <dbReference type="Proteomes" id="UP001215712"/>
    </source>
</evidence>
<dbReference type="AlphaFoldDB" id="A0AAD6HEY6"/>
<gene>
    <name evidence="2" type="ORF">N7493_009627</name>
</gene>
<name>A0AAD6HEY6_9EURO</name>
<dbReference type="Gene3D" id="3.40.50.1820">
    <property type="entry name" value="alpha/beta hydrolase"/>
    <property type="match status" value="1"/>
</dbReference>
<keyword evidence="3" id="KW-1185">Reference proteome</keyword>
<feature type="domain" description="AB hydrolase-1" evidence="1">
    <location>
        <begin position="33"/>
        <end position="306"/>
    </location>
</feature>
<proteinExistence type="predicted"/>
<dbReference type="EMBL" id="JAQJAN010000017">
    <property type="protein sequence ID" value="KAJ5710035.1"/>
    <property type="molecule type" value="Genomic_DNA"/>
</dbReference>
<accession>A0AAD6HEY6</accession>
<dbReference type="InterPro" id="IPR000073">
    <property type="entry name" value="AB_hydrolase_1"/>
</dbReference>
<keyword evidence="2" id="KW-0378">Hydrolase</keyword>
<reference evidence="2" key="2">
    <citation type="submission" date="2023-01" db="EMBL/GenBank/DDBJ databases">
        <authorList>
            <person name="Petersen C."/>
        </authorList>
    </citation>
    <scope>NUCLEOTIDE SEQUENCE</scope>
    <source>
        <strain evidence="2">IBT 17514</strain>
    </source>
</reference>
<evidence type="ECO:0000313" key="2">
    <source>
        <dbReference type="EMBL" id="KAJ5710035.1"/>
    </source>
</evidence>
<protein>
    <submittedName>
        <fullName evidence="2">Alpha/Beta hydrolase protein</fullName>
    </submittedName>
</protein>
<reference evidence="2" key="1">
    <citation type="journal article" date="2023" name="IMA Fungus">
        <title>Comparative genomic study of the Penicillium genus elucidates a diverse pangenome and 15 lateral gene transfer events.</title>
        <authorList>
            <person name="Petersen C."/>
            <person name="Sorensen T."/>
            <person name="Nielsen M.R."/>
            <person name="Sondergaard T.E."/>
            <person name="Sorensen J.L."/>
            <person name="Fitzpatrick D.A."/>
            <person name="Frisvad J.C."/>
            <person name="Nielsen K.L."/>
        </authorList>
    </citation>
    <scope>NUCLEOTIDE SEQUENCE</scope>
    <source>
        <strain evidence="2">IBT 17514</strain>
    </source>
</reference>
<dbReference type="GO" id="GO:0016787">
    <property type="term" value="F:hydrolase activity"/>
    <property type="evidence" value="ECO:0007669"/>
    <property type="project" value="UniProtKB-KW"/>
</dbReference>
<dbReference type="InterPro" id="IPR029058">
    <property type="entry name" value="AB_hydrolase_fold"/>
</dbReference>
<evidence type="ECO:0000259" key="1">
    <source>
        <dbReference type="Pfam" id="PF12697"/>
    </source>
</evidence>
<dbReference type="Pfam" id="PF12697">
    <property type="entry name" value="Abhydrolase_6"/>
    <property type="match status" value="1"/>
</dbReference>
<dbReference type="GO" id="GO:0072330">
    <property type="term" value="P:monocarboxylic acid biosynthetic process"/>
    <property type="evidence" value="ECO:0007669"/>
    <property type="project" value="UniProtKB-ARBA"/>
</dbReference>
<comment type="caution">
    <text evidence="2">The sequence shown here is derived from an EMBL/GenBank/DDBJ whole genome shotgun (WGS) entry which is preliminary data.</text>
</comment>
<dbReference type="GO" id="GO:0017000">
    <property type="term" value="P:antibiotic biosynthetic process"/>
    <property type="evidence" value="ECO:0007669"/>
    <property type="project" value="UniProtKB-ARBA"/>
</dbReference>
<dbReference type="SUPFAM" id="SSF53474">
    <property type="entry name" value="alpha/beta-Hydrolases"/>
    <property type="match status" value="1"/>
</dbReference>
<sequence>MTTYNFISLATKPSAKICYKFYPSIKTTKPVLLVFVNPMGLTQTSWENVIARLHENAPTWGLPAMLTYDRYGQGQTTDRDPSDAKAADQRHGHDCLDVVHDLHQLITQIADQELGISDISSLQLVFVANSIGCALTRLYAQEYPGTIAGLLLLDSVLANTDFVSIFPDPDAGDFDESTLPAGVRIEDIRASRAFAQRVFHPSNGSDEGLSQKNLSALLPYSDGPKLQGPDGRGPWVTVVEHEWEASEREHEAMGSPGLITRVYSNPFWGAYNEALAKITEPERSKGPFQAPGAGHFIQRDNPEFVAGEIREILDKVL</sequence>
<dbReference type="Proteomes" id="UP001215712">
    <property type="component" value="Unassembled WGS sequence"/>
</dbReference>
<organism evidence="2 3">
    <name type="scientific">Penicillium malachiteum</name>
    <dbReference type="NCBI Taxonomy" id="1324776"/>
    <lineage>
        <taxon>Eukaryota</taxon>
        <taxon>Fungi</taxon>
        <taxon>Dikarya</taxon>
        <taxon>Ascomycota</taxon>
        <taxon>Pezizomycotina</taxon>
        <taxon>Eurotiomycetes</taxon>
        <taxon>Eurotiomycetidae</taxon>
        <taxon>Eurotiales</taxon>
        <taxon>Aspergillaceae</taxon>
        <taxon>Penicillium</taxon>
    </lineage>
</organism>